<proteinExistence type="inferred from homology"/>
<dbReference type="InterPro" id="IPR036928">
    <property type="entry name" value="AS_sf"/>
</dbReference>
<comment type="similarity">
    <text evidence="1">Belongs to the amidase family.</text>
</comment>
<dbReference type="PANTHER" id="PTHR11895">
    <property type="entry name" value="TRANSAMIDASE"/>
    <property type="match status" value="1"/>
</dbReference>
<protein>
    <submittedName>
        <fullName evidence="3">Amidase</fullName>
    </submittedName>
</protein>
<comment type="caution">
    <text evidence="3">The sequence shown here is derived from an EMBL/GenBank/DDBJ whole genome shotgun (WGS) entry which is preliminary data.</text>
</comment>
<organism evidence="3 4">
    <name type="scientific">Kribbella speibonae</name>
    <dbReference type="NCBI Taxonomy" id="1572660"/>
    <lineage>
        <taxon>Bacteria</taxon>
        <taxon>Bacillati</taxon>
        <taxon>Actinomycetota</taxon>
        <taxon>Actinomycetes</taxon>
        <taxon>Propionibacteriales</taxon>
        <taxon>Kribbellaceae</taxon>
        <taxon>Kribbella</taxon>
    </lineage>
</organism>
<keyword evidence="4" id="KW-1185">Reference proteome</keyword>
<dbReference type="Gene3D" id="3.90.1300.10">
    <property type="entry name" value="Amidase signature (AS) domain"/>
    <property type="match status" value="1"/>
</dbReference>
<evidence type="ECO:0000313" key="4">
    <source>
        <dbReference type="Proteomes" id="UP000292385"/>
    </source>
</evidence>
<sequence>MAFGPRRPMTARAVAEQVRSGAVSAREIVESALQAARELDPVLHFLDELDADGARRAAERVEPSGPLAGVPFLIKARTPPESPILNRLVAAGAVPIGWATRARPGAVSLTFGWNGTEYTRNPWDLTRSPGGSTAGGAAAVAAGVVPLATGGDSGGSLRIPASFCGIAGFKGTYGRVPRPGGRALGGLTTAGVIGADLDDVILATSIASGPHRLDPTALPHWPVPSHFENPPTKSDADSWLVGSQRQWRVAYRSTLGASAADPGVDRVVRERLSRADVELVDVPLELESTEEAWPVLSDLDNGRGAEAAAANRARFIRDHNNTALADVFTAVDVLVTPTTLTVAHGYDQHEQNIITADPCWIFNVTGHPAVSVPAGLSDGLPVGMQVVAPHGADEIALAVARRLQIELPPPPVR</sequence>
<dbReference type="InterPro" id="IPR023631">
    <property type="entry name" value="Amidase_dom"/>
</dbReference>
<dbReference type="EMBL" id="SJJY01000002">
    <property type="protein sequence ID" value="TCC25450.1"/>
    <property type="molecule type" value="Genomic_DNA"/>
</dbReference>
<gene>
    <name evidence="3" type="ORF">E0H58_15055</name>
</gene>
<accession>A0ABY2ACQ7</accession>
<dbReference type="Proteomes" id="UP000292385">
    <property type="component" value="Unassembled WGS sequence"/>
</dbReference>
<evidence type="ECO:0000256" key="1">
    <source>
        <dbReference type="ARBA" id="ARBA00009199"/>
    </source>
</evidence>
<reference evidence="3 4" key="1">
    <citation type="submission" date="2019-02" db="EMBL/GenBank/DDBJ databases">
        <title>Kribbella capetownensis sp. nov. and Kribbella speibonae sp. nov., isolated from soil.</title>
        <authorList>
            <person name="Curtis S.M."/>
            <person name="Norton I."/>
            <person name="Everest G.J."/>
            <person name="Meyers P.R."/>
        </authorList>
    </citation>
    <scope>NUCLEOTIDE SEQUENCE [LARGE SCALE GENOMIC DNA]</scope>
    <source>
        <strain evidence="3 4">SK5</strain>
    </source>
</reference>
<dbReference type="RefSeq" id="WP_131461910.1">
    <property type="nucleotide sequence ID" value="NZ_SJJY01000002.1"/>
</dbReference>
<feature type="domain" description="Amidase" evidence="2">
    <location>
        <begin position="311"/>
        <end position="394"/>
    </location>
</feature>
<dbReference type="SUPFAM" id="SSF75304">
    <property type="entry name" value="Amidase signature (AS) enzymes"/>
    <property type="match status" value="1"/>
</dbReference>
<dbReference type="InterPro" id="IPR000120">
    <property type="entry name" value="Amidase"/>
</dbReference>
<feature type="domain" description="Amidase" evidence="2">
    <location>
        <begin position="80"/>
        <end position="295"/>
    </location>
</feature>
<dbReference type="PANTHER" id="PTHR11895:SF7">
    <property type="entry name" value="GLUTAMYL-TRNA(GLN) AMIDOTRANSFERASE SUBUNIT A, MITOCHONDRIAL"/>
    <property type="match status" value="1"/>
</dbReference>
<name>A0ABY2ACQ7_9ACTN</name>
<evidence type="ECO:0000313" key="3">
    <source>
        <dbReference type="EMBL" id="TCC25450.1"/>
    </source>
</evidence>
<evidence type="ECO:0000259" key="2">
    <source>
        <dbReference type="Pfam" id="PF01425"/>
    </source>
</evidence>
<dbReference type="Pfam" id="PF01425">
    <property type="entry name" value="Amidase"/>
    <property type="match status" value="2"/>
</dbReference>